<keyword evidence="8 10" id="KW-1133">Transmembrane helix</keyword>
<evidence type="ECO:0000256" key="4">
    <source>
        <dbReference type="ARBA" id="ARBA00022553"/>
    </source>
</evidence>
<dbReference type="Gene3D" id="3.30.450.350">
    <property type="entry name" value="CHASE domain"/>
    <property type="match status" value="1"/>
</dbReference>
<evidence type="ECO:0000256" key="1">
    <source>
        <dbReference type="ARBA" id="ARBA00000085"/>
    </source>
</evidence>
<dbReference type="Gene3D" id="3.30.565.10">
    <property type="entry name" value="Histidine kinase-like ATPase, C-terminal domain"/>
    <property type="match status" value="1"/>
</dbReference>
<dbReference type="InterPro" id="IPR050351">
    <property type="entry name" value="BphY/WalK/GraS-like"/>
</dbReference>
<reference evidence="15 16" key="1">
    <citation type="submission" date="2012-11" db="EMBL/GenBank/DDBJ databases">
        <title>Genome assembly of Thiorhodococcus sp. AK35.</title>
        <authorList>
            <person name="Nupur N."/>
            <person name="Khatri I."/>
            <person name="Subramanian S."/>
            <person name="Pinnaka A."/>
        </authorList>
    </citation>
    <scope>NUCLEOTIDE SEQUENCE [LARGE SCALE GENOMIC DNA]</scope>
    <source>
        <strain evidence="15 16">AK35</strain>
    </source>
</reference>
<dbReference type="GO" id="GO:0005886">
    <property type="term" value="C:plasma membrane"/>
    <property type="evidence" value="ECO:0007669"/>
    <property type="project" value="UniProtKB-ARBA"/>
</dbReference>
<keyword evidence="9 10" id="KW-0472">Membrane</keyword>
<evidence type="ECO:0000256" key="3">
    <source>
        <dbReference type="ARBA" id="ARBA00012438"/>
    </source>
</evidence>
<dbReference type="InterPro" id="IPR006189">
    <property type="entry name" value="CHASE_dom"/>
</dbReference>
<feature type="transmembrane region" description="Helical" evidence="10">
    <location>
        <begin position="265"/>
        <end position="285"/>
    </location>
</feature>
<dbReference type="FunFam" id="3.30.565.10:FF:000006">
    <property type="entry name" value="Sensor histidine kinase WalK"/>
    <property type="match status" value="1"/>
</dbReference>
<evidence type="ECO:0000259" key="11">
    <source>
        <dbReference type="PROSITE" id="PS50109"/>
    </source>
</evidence>
<dbReference type="Proteomes" id="UP000019460">
    <property type="component" value="Unassembled WGS sequence"/>
</dbReference>
<evidence type="ECO:0000259" key="12">
    <source>
        <dbReference type="PROSITE" id="PS50112"/>
    </source>
</evidence>
<sequence length="662" mass="73252">MTINATPTRRAWSSAFLSALLVLGAAVTIAHYARSRAYEHERLDVLTELTTLRARMEGVINAHLLLVHGLTSVISAHPDIDQVEFSRICRGLIGTGSALHNISGAPGMVISLVHPLEQNRAALGLDYRTHPEQNAAAMRAVYMGKPVLAGPVLLAQGGIGFVARAPVFVATDDSDEPERLWGLIAAVIDSLAFYRQSGLLEAGKGLRLAISGPDGGGAEGPVFFGDPGVLQNDPARTQVTVPGGQWDLAAIPRTEWHQDADTIRVIHFIGFTAALAAGTLIFFLIRSNQALVESENGLSTLIDTIPDLVWLKDAQGVYRACNPRVEQLFGSHRSEVLGRTDRELMDREAAERQRGQDLEVMRSGKPLRHEEKIRFRTGGHEGCFEVLRTPFRDVRGAVQGVLCIARDITERKHNEDAVRSLNAELEERVRARTAELEEINEELQTFTYSVSHDLKAPLRGIDGYSQLLQEDYADRLGEEGRLFLGNIRSGVDQMNQLIEDLLAYSRMERREVNGMQLNLRDQLARALSARRMEAEKLGGRISVRVEDVDVCADPDGLALVLRNLLDNALKFHRPGQAPTIEISSNSRERSTILSIEDNGVGFDMQFHDRIFKIFQRLQRIEDYPGTGIGLAIVRKAMQRMGGRVWAESTPGEGTTFYLELPR</sequence>
<evidence type="ECO:0000256" key="9">
    <source>
        <dbReference type="ARBA" id="ARBA00023136"/>
    </source>
</evidence>
<dbReference type="InterPro" id="IPR036890">
    <property type="entry name" value="HATPase_C_sf"/>
</dbReference>
<dbReference type="PATRIC" id="fig|1249627.3.peg.1847"/>
<dbReference type="GO" id="GO:0007234">
    <property type="term" value="P:osmosensory signaling via phosphorelay pathway"/>
    <property type="evidence" value="ECO:0007669"/>
    <property type="project" value="TreeGrafter"/>
</dbReference>
<dbReference type="Pfam" id="PF02518">
    <property type="entry name" value="HATPase_c"/>
    <property type="match status" value="1"/>
</dbReference>
<feature type="domain" description="PAS" evidence="12">
    <location>
        <begin position="294"/>
        <end position="364"/>
    </location>
</feature>
<evidence type="ECO:0000256" key="6">
    <source>
        <dbReference type="ARBA" id="ARBA00022692"/>
    </source>
</evidence>
<evidence type="ECO:0000256" key="10">
    <source>
        <dbReference type="SAM" id="Phobius"/>
    </source>
</evidence>
<dbReference type="SMART" id="SM00387">
    <property type="entry name" value="HATPase_c"/>
    <property type="match status" value="1"/>
</dbReference>
<dbReference type="Pfam" id="PF03924">
    <property type="entry name" value="CHASE"/>
    <property type="match status" value="1"/>
</dbReference>
<dbReference type="InterPro" id="IPR005467">
    <property type="entry name" value="His_kinase_dom"/>
</dbReference>
<dbReference type="InterPro" id="IPR042240">
    <property type="entry name" value="CHASE_sf"/>
</dbReference>
<dbReference type="GO" id="GO:0000156">
    <property type="term" value="F:phosphorelay response regulator activity"/>
    <property type="evidence" value="ECO:0007669"/>
    <property type="project" value="TreeGrafter"/>
</dbReference>
<gene>
    <name evidence="15" type="ORF">D779_1398</name>
</gene>
<evidence type="ECO:0000256" key="8">
    <source>
        <dbReference type="ARBA" id="ARBA00022989"/>
    </source>
</evidence>
<dbReference type="SMART" id="SM00091">
    <property type="entry name" value="PAS"/>
    <property type="match status" value="1"/>
</dbReference>
<dbReference type="GO" id="GO:0030295">
    <property type="term" value="F:protein kinase activator activity"/>
    <property type="evidence" value="ECO:0007669"/>
    <property type="project" value="TreeGrafter"/>
</dbReference>
<dbReference type="Pfam" id="PF00512">
    <property type="entry name" value="HisKA"/>
    <property type="match status" value="1"/>
</dbReference>
<dbReference type="PROSITE" id="PS50113">
    <property type="entry name" value="PAC"/>
    <property type="match status" value="1"/>
</dbReference>
<dbReference type="PROSITE" id="PS50839">
    <property type="entry name" value="CHASE"/>
    <property type="match status" value="1"/>
</dbReference>
<dbReference type="InterPro" id="IPR003661">
    <property type="entry name" value="HisK_dim/P_dom"/>
</dbReference>
<dbReference type="SMART" id="SM01079">
    <property type="entry name" value="CHASE"/>
    <property type="match status" value="1"/>
</dbReference>
<dbReference type="PANTHER" id="PTHR42878">
    <property type="entry name" value="TWO-COMPONENT HISTIDINE KINASE"/>
    <property type="match status" value="1"/>
</dbReference>
<keyword evidence="4" id="KW-0597">Phosphoprotein</keyword>
<evidence type="ECO:0000259" key="13">
    <source>
        <dbReference type="PROSITE" id="PS50113"/>
    </source>
</evidence>
<feature type="domain" description="CHASE" evidence="14">
    <location>
        <begin position="109"/>
        <end position="189"/>
    </location>
</feature>
<keyword evidence="5" id="KW-0808">Transferase</keyword>
<keyword evidence="7" id="KW-0418">Kinase</keyword>
<dbReference type="InterPro" id="IPR013656">
    <property type="entry name" value="PAS_4"/>
</dbReference>
<organism evidence="15 16">
    <name type="scientific">Imhoffiella purpurea</name>
    <dbReference type="NCBI Taxonomy" id="1249627"/>
    <lineage>
        <taxon>Bacteria</taxon>
        <taxon>Pseudomonadati</taxon>
        <taxon>Pseudomonadota</taxon>
        <taxon>Gammaproteobacteria</taxon>
        <taxon>Chromatiales</taxon>
        <taxon>Chromatiaceae</taxon>
        <taxon>Imhoffiella</taxon>
    </lineage>
</organism>
<comment type="subcellular location">
    <subcellularLocation>
        <location evidence="2">Membrane</location>
    </subcellularLocation>
</comment>
<evidence type="ECO:0000313" key="15">
    <source>
        <dbReference type="EMBL" id="EXJ15434.1"/>
    </source>
</evidence>
<dbReference type="EMBL" id="AONC01000026">
    <property type="protein sequence ID" value="EXJ15434.1"/>
    <property type="molecule type" value="Genomic_DNA"/>
</dbReference>
<dbReference type="PROSITE" id="PS50109">
    <property type="entry name" value="HIS_KIN"/>
    <property type="match status" value="1"/>
</dbReference>
<evidence type="ECO:0000256" key="2">
    <source>
        <dbReference type="ARBA" id="ARBA00004370"/>
    </source>
</evidence>
<dbReference type="AlphaFoldDB" id="W9V7P2"/>
<dbReference type="CDD" id="cd00082">
    <property type="entry name" value="HisKA"/>
    <property type="match status" value="1"/>
</dbReference>
<feature type="domain" description="PAC" evidence="13">
    <location>
        <begin position="368"/>
        <end position="420"/>
    </location>
</feature>
<comment type="caution">
    <text evidence="15">The sequence shown here is derived from an EMBL/GenBank/DDBJ whole genome shotgun (WGS) entry which is preliminary data.</text>
</comment>
<dbReference type="GO" id="GO:0000155">
    <property type="term" value="F:phosphorelay sensor kinase activity"/>
    <property type="evidence" value="ECO:0007669"/>
    <property type="project" value="InterPro"/>
</dbReference>
<dbReference type="InterPro" id="IPR035965">
    <property type="entry name" value="PAS-like_dom_sf"/>
</dbReference>
<dbReference type="InterPro" id="IPR003594">
    <property type="entry name" value="HATPase_dom"/>
</dbReference>
<name>W9V7P2_9GAMM</name>
<dbReference type="SMART" id="SM00388">
    <property type="entry name" value="HisKA"/>
    <property type="match status" value="1"/>
</dbReference>
<dbReference type="SUPFAM" id="SSF55785">
    <property type="entry name" value="PYP-like sensor domain (PAS domain)"/>
    <property type="match status" value="1"/>
</dbReference>
<evidence type="ECO:0000256" key="5">
    <source>
        <dbReference type="ARBA" id="ARBA00022679"/>
    </source>
</evidence>
<dbReference type="NCBIfam" id="TIGR00229">
    <property type="entry name" value="sensory_box"/>
    <property type="match status" value="1"/>
</dbReference>
<accession>W9V7P2</accession>
<dbReference type="Pfam" id="PF08448">
    <property type="entry name" value="PAS_4"/>
    <property type="match status" value="1"/>
</dbReference>
<dbReference type="InterPro" id="IPR000014">
    <property type="entry name" value="PAS"/>
</dbReference>
<feature type="domain" description="Histidine kinase" evidence="11">
    <location>
        <begin position="449"/>
        <end position="662"/>
    </location>
</feature>
<dbReference type="InterPro" id="IPR000700">
    <property type="entry name" value="PAS-assoc_C"/>
</dbReference>
<dbReference type="eggNOG" id="COG2202">
    <property type="taxonomic scope" value="Bacteria"/>
</dbReference>
<dbReference type="PRINTS" id="PR00344">
    <property type="entry name" value="BCTRLSENSOR"/>
</dbReference>
<comment type="catalytic activity">
    <reaction evidence="1">
        <text>ATP + protein L-histidine = ADP + protein N-phospho-L-histidine.</text>
        <dbReference type="EC" id="2.7.13.3"/>
    </reaction>
</comment>
<dbReference type="CDD" id="cd00130">
    <property type="entry name" value="PAS"/>
    <property type="match status" value="1"/>
</dbReference>
<dbReference type="PROSITE" id="PS50112">
    <property type="entry name" value="PAS"/>
    <property type="match status" value="1"/>
</dbReference>
<dbReference type="PANTHER" id="PTHR42878:SF15">
    <property type="entry name" value="BACTERIOPHYTOCHROME"/>
    <property type="match status" value="1"/>
</dbReference>
<evidence type="ECO:0000259" key="14">
    <source>
        <dbReference type="PROSITE" id="PS50839"/>
    </source>
</evidence>
<protein>
    <recommendedName>
        <fullName evidence="3">histidine kinase</fullName>
        <ecNumber evidence="3">2.7.13.3</ecNumber>
    </recommendedName>
</protein>
<dbReference type="SUPFAM" id="SSF47384">
    <property type="entry name" value="Homodimeric domain of signal transducing histidine kinase"/>
    <property type="match status" value="1"/>
</dbReference>
<dbReference type="InterPro" id="IPR036097">
    <property type="entry name" value="HisK_dim/P_sf"/>
</dbReference>
<dbReference type="RefSeq" id="WP_232424134.1">
    <property type="nucleotide sequence ID" value="NZ_AONC01000026.1"/>
</dbReference>
<dbReference type="eggNOG" id="COG4251">
    <property type="taxonomic scope" value="Bacteria"/>
</dbReference>
<dbReference type="InterPro" id="IPR004358">
    <property type="entry name" value="Sig_transdc_His_kin-like_C"/>
</dbReference>
<dbReference type="Gene3D" id="3.30.450.20">
    <property type="entry name" value="PAS domain"/>
    <property type="match status" value="1"/>
</dbReference>
<feature type="transmembrane region" description="Helical" evidence="10">
    <location>
        <begin position="12"/>
        <end position="33"/>
    </location>
</feature>
<proteinExistence type="predicted"/>
<dbReference type="FunFam" id="1.10.287.130:FF:000070">
    <property type="entry name" value="Histidine kinase sensor protein"/>
    <property type="match status" value="1"/>
</dbReference>
<dbReference type="STRING" id="1249627.D779_1398"/>
<keyword evidence="16" id="KW-1185">Reference proteome</keyword>
<dbReference type="SUPFAM" id="SSF55874">
    <property type="entry name" value="ATPase domain of HSP90 chaperone/DNA topoisomerase II/histidine kinase"/>
    <property type="match status" value="1"/>
</dbReference>
<keyword evidence="6 10" id="KW-0812">Transmembrane</keyword>
<evidence type="ECO:0000256" key="7">
    <source>
        <dbReference type="ARBA" id="ARBA00022777"/>
    </source>
</evidence>
<dbReference type="EC" id="2.7.13.3" evidence="3"/>
<dbReference type="eggNOG" id="COG3452">
    <property type="taxonomic scope" value="Bacteria"/>
</dbReference>
<dbReference type="Gene3D" id="1.10.287.130">
    <property type="match status" value="1"/>
</dbReference>
<evidence type="ECO:0000313" key="16">
    <source>
        <dbReference type="Proteomes" id="UP000019460"/>
    </source>
</evidence>